<dbReference type="Proteomes" id="UP001500575">
    <property type="component" value="Unassembled WGS sequence"/>
</dbReference>
<comment type="caution">
    <text evidence="2">The sequence shown here is derived from an EMBL/GenBank/DDBJ whole genome shotgun (WGS) entry which is preliminary data.</text>
</comment>
<name>A0ABP5KE94_9ACTN</name>
<protein>
    <submittedName>
        <fullName evidence="2">Thioredoxin domain-containing protein</fullName>
    </submittedName>
</protein>
<gene>
    <name evidence="2" type="ORF">GCM10009843_30400</name>
</gene>
<organism evidence="2 3">
    <name type="scientific">Nocardioides bigeumensis</name>
    <dbReference type="NCBI Taxonomy" id="433657"/>
    <lineage>
        <taxon>Bacteria</taxon>
        <taxon>Bacillati</taxon>
        <taxon>Actinomycetota</taxon>
        <taxon>Actinomycetes</taxon>
        <taxon>Propionibacteriales</taxon>
        <taxon>Nocardioidaceae</taxon>
        <taxon>Nocardioides</taxon>
    </lineage>
</organism>
<dbReference type="CDD" id="cd02955">
    <property type="entry name" value="SSP411"/>
    <property type="match status" value="1"/>
</dbReference>
<dbReference type="PANTHER" id="PTHR42899:SF1">
    <property type="entry name" value="SPERMATOGENESIS-ASSOCIATED PROTEIN 20"/>
    <property type="match status" value="1"/>
</dbReference>
<dbReference type="Gene3D" id="3.40.30.10">
    <property type="entry name" value="Glutaredoxin"/>
    <property type="match status" value="1"/>
</dbReference>
<accession>A0ABP5KE94</accession>
<dbReference type="PANTHER" id="PTHR42899">
    <property type="entry name" value="SPERMATOGENESIS-ASSOCIATED PROTEIN 20"/>
    <property type="match status" value="1"/>
</dbReference>
<evidence type="ECO:0000313" key="2">
    <source>
        <dbReference type="EMBL" id="GAA2129124.1"/>
    </source>
</evidence>
<dbReference type="InterPro" id="IPR004879">
    <property type="entry name" value="Ssp411-like_TRX"/>
</dbReference>
<dbReference type="Pfam" id="PF03190">
    <property type="entry name" value="Thioredox_DsbH"/>
    <property type="match status" value="1"/>
</dbReference>
<dbReference type="PIRSF" id="PIRSF006402">
    <property type="entry name" value="UCP006402_thioredoxin"/>
    <property type="match status" value="1"/>
</dbReference>
<evidence type="ECO:0000313" key="3">
    <source>
        <dbReference type="Proteomes" id="UP001500575"/>
    </source>
</evidence>
<reference evidence="3" key="1">
    <citation type="journal article" date="2019" name="Int. J. Syst. Evol. Microbiol.">
        <title>The Global Catalogue of Microorganisms (GCM) 10K type strain sequencing project: providing services to taxonomists for standard genome sequencing and annotation.</title>
        <authorList>
            <consortium name="The Broad Institute Genomics Platform"/>
            <consortium name="The Broad Institute Genome Sequencing Center for Infectious Disease"/>
            <person name="Wu L."/>
            <person name="Ma J."/>
        </authorList>
    </citation>
    <scope>NUCLEOTIDE SEQUENCE [LARGE SCALE GENOMIC DNA]</scope>
    <source>
        <strain evidence="3">JCM 16021</strain>
    </source>
</reference>
<dbReference type="Gene3D" id="1.50.10.10">
    <property type="match status" value="1"/>
</dbReference>
<dbReference type="InterPro" id="IPR012341">
    <property type="entry name" value="6hp_glycosidase-like_sf"/>
</dbReference>
<evidence type="ECO:0000259" key="1">
    <source>
        <dbReference type="Pfam" id="PF03190"/>
    </source>
</evidence>
<keyword evidence="3" id="KW-1185">Reference proteome</keyword>
<dbReference type="SUPFAM" id="SSF52833">
    <property type="entry name" value="Thioredoxin-like"/>
    <property type="match status" value="1"/>
</dbReference>
<dbReference type="EMBL" id="BAAAQQ010000013">
    <property type="protein sequence ID" value="GAA2129124.1"/>
    <property type="molecule type" value="Genomic_DNA"/>
</dbReference>
<dbReference type="RefSeq" id="WP_344304641.1">
    <property type="nucleotide sequence ID" value="NZ_BAAAQQ010000013.1"/>
</dbReference>
<feature type="domain" description="Spermatogenesis-associated protein 20-like TRX" evidence="1">
    <location>
        <begin position="3"/>
        <end position="163"/>
    </location>
</feature>
<dbReference type="SUPFAM" id="SSF48208">
    <property type="entry name" value="Six-hairpin glycosidases"/>
    <property type="match status" value="1"/>
</dbReference>
<proteinExistence type="predicted"/>
<dbReference type="InterPro" id="IPR008928">
    <property type="entry name" value="6-hairpin_glycosidase_sf"/>
</dbReference>
<sequence length="657" mass="70374">MANRLANATSPYLLQHAENPVDWWEWGPEAFAEAKRRGVPVLLSVGYAACHWCHVMAHESFEDDATAAYLNEHYVSIKVDREERPDVDAVYMEATTAMTGHGGWPMTVVLDHEGGPFFAGTYFPDRPRHGQPSFRQVLEAVTEAWTQRGEEVQRVATQLREHLNRAAPSATGDFDREVVEAALDGLERDFDQTAGGFGSSPKFPPSMVLEFLLRVSTGPDDRAARMLDATLDAMARGGIYDQLGGGFARYAVDRGWVVPHFEKMLYDNAQLMALYARRDDPLLRRVAGETADFVVTELGTAEGGFASALDADSEGEEGRFYVWTPAQLVEVLGADDGTWAARLLSVTDAGTFEQGASTLQLRADPEGPADAERWAGVRHRLHEARKARVRPARDDKVVAAWNGLAITGLCEVAVRQDRPDLLESAVRAGELLARVHLDGGRLLRVSRDGVAGPHAGVLEDHGCVASGFLSLAQATADARWLTLAGEVLDAALDHFRADDGGFHDTADDAEALVSRPRDPSDNASPSGLSSAIHALTAYAALTGSSLHREAAEAALSTAAALAAHAPRFTGWSLAAAVALLDGPREIAVVGPAGDAREALAGAARRDPSAVVVVAEESPGVHPIPLLTGRVSVEGRPAAYVCRHHVCARPVTDPAALS</sequence>
<dbReference type="InterPro" id="IPR024705">
    <property type="entry name" value="Ssp411"/>
</dbReference>
<dbReference type="InterPro" id="IPR036249">
    <property type="entry name" value="Thioredoxin-like_sf"/>
</dbReference>